<accession>A0AAF0EPE2</accession>
<proteinExistence type="predicted"/>
<dbReference type="GO" id="GO:0005730">
    <property type="term" value="C:nucleolus"/>
    <property type="evidence" value="ECO:0007669"/>
    <property type="project" value="TreeGrafter"/>
</dbReference>
<reference evidence="2" key="1">
    <citation type="submission" date="2023-03" db="EMBL/GenBank/DDBJ databases">
        <title>Mating type loci evolution in Malassezia.</title>
        <authorList>
            <person name="Coelho M.A."/>
        </authorList>
    </citation>
    <scope>NUCLEOTIDE SEQUENCE</scope>
    <source>
        <strain evidence="2">CBS 11721</strain>
    </source>
</reference>
<feature type="domain" description="Nucleolar 27S pre-rRNA processing Urb2/Npa2 C-terminal" evidence="1">
    <location>
        <begin position="1006"/>
        <end position="1239"/>
    </location>
</feature>
<dbReference type="SUPFAM" id="SSF48371">
    <property type="entry name" value="ARM repeat"/>
    <property type="match status" value="1"/>
</dbReference>
<gene>
    <name evidence="2" type="ORF">MCUN1_001237</name>
</gene>
<dbReference type="GO" id="GO:0042254">
    <property type="term" value="P:ribosome biogenesis"/>
    <property type="evidence" value="ECO:0007669"/>
    <property type="project" value="TreeGrafter"/>
</dbReference>
<keyword evidence="3" id="KW-1185">Reference proteome</keyword>
<evidence type="ECO:0000259" key="1">
    <source>
        <dbReference type="Pfam" id="PF10441"/>
    </source>
</evidence>
<sequence>MSLLDCGIATSEQLVQTLKRESDAGRQLATLQIALDDHAVFVPKKAFLLADCALEALRKENARTNPGYWTLLSAVLAQDDIVASIVTRHSVLALATPIFAGSAGLWEAAAPVLAVLLPPAIRRAPIEGANEVVLAFLEAVPRICTSSTASVTQTFLDAVTRAWVPAISLGANGKKTAKAFEGAVATYAHARMHAESVDAPLLLDQLDMVLARAVFSQGMSVADGIGALADRIVANADDDTVVHAAPAVLAICIRVSWPDWEALEQRATGTPSAQVRQMLLDRFLAPVVAAIGSSSAPYARMRIAQIIEAHGLYVPGGEDNDKWRALLTKLRTDTLACVQTFRDASFKSLIALWHIYPDGFQGQLVDALAAAACEYSEHGAHFVRRVIDRFSHARSMPTLLAFLRGVCEQVAQKHGASAPSILARGSLFYQGTLVLEEALYVYTPVPQAASLLEAAVDGAEKHLDNAGAFACTSFLLLLAIRNVGLVDADVSNAISRTEALASAALDRGMLAPGLRLIYGLRHPRHGVDFESVPRTLATPPSNLASVIKKGTPEVVVESLRAALDHGIDISEAVNAALSHFSASSTLWDGNTLGIDKACLPAAVWRLLTTRWTHILDDYPDLLPRLVTILQDTLALDGPVGELSRQLLRNPAFHEMANWRTAVLESVGDALKWIDPSSLPERRRDIGTALAGAAMLSYVPAQYIDASLIHKLSWLDGYLAAFGGDVDQWSKLQDVLRRSLGHHATLRVDAYIAGAQTNASFKEPANSSSLVRTTLALVERTEWTLDCDGRRRAMEAAESLAHGSVGECILYTIVAVAAERATDNIMSSSVLERFQSSDWASMPAISLIVRAYAAELQRGAQGDIVLLASIFERVCSEAAPDAKLVTALFCCIDALQRADPARANVLCAAYTVAEIALPSEVVQTHIAPVFVAAVGRMSEQVYAATLDSLSSALTTSVDAHALLNTLGLVLQHGPGGTSRTARKFFYSLLVFLPSAITRDASLILPAAVAIERVCAFRALLLRAPDVPRILGVFGVILRPDGAKVNVSTSAVFGSIVASLSALVRLRKDLVSAYLPHLSQVLCSLVPLLASVSRRNAGDAVLRELLESTPCWSDPVARPLEASDAQSLGRLLSELPVKSTPLVAAAVAQKRRRLDGSAQTLAGAMSKHAIYMLLAYVRCVTSISTTISQPLRHELHPGLMALCSMISSHERDAALKSLLDAPGQLVFKSIWADWERQRYRGA</sequence>
<dbReference type="InterPro" id="IPR018849">
    <property type="entry name" value="Urb2/Npa2_C"/>
</dbReference>
<dbReference type="PANTHER" id="PTHR15682:SF2">
    <property type="entry name" value="UNHEALTHY RIBOSOME BIOGENESIS PROTEIN 2 HOMOLOG"/>
    <property type="match status" value="1"/>
</dbReference>
<dbReference type="Pfam" id="PF10441">
    <property type="entry name" value="Urb2"/>
    <property type="match status" value="1"/>
</dbReference>
<dbReference type="Proteomes" id="UP001219933">
    <property type="component" value="Chromosome 2"/>
</dbReference>
<dbReference type="PANTHER" id="PTHR15682">
    <property type="entry name" value="UNHEALTHY RIBOSOME BIOGENESIS PROTEIN 2 HOMOLOG"/>
    <property type="match status" value="1"/>
</dbReference>
<dbReference type="EMBL" id="CP119878">
    <property type="protein sequence ID" value="WFD34398.1"/>
    <property type="molecule type" value="Genomic_DNA"/>
</dbReference>
<name>A0AAF0EPE2_9BASI</name>
<organism evidence="2 3">
    <name type="scientific">Malassezia cuniculi</name>
    <dbReference type="NCBI Taxonomy" id="948313"/>
    <lineage>
        <taxon>Eukaryota</taxon>
        <taxon>Fungi</taxon>
        <taxon>Dikarya</taxon>
        <taxon>Basidiomycota</taxon>
        <taxon>Ustilaginomycotina</taxon>
        <taxon>Malasseziomycetes</taxon>
        <taxon>Malasseziales</taxon>
        <taxon>Malasseziaceae</taxon>
        <taxon>Malassezia</taxon>
    </lineage>
</organism>
<evidence type="ECO:0000313" key="3">
    <source>
        <dbReference type="Proteomes" id="UP001219933"/>
    </source>
</evidence>
<dbReference type="InterPro" id="IPR052609">
    <property type="entry name" value="Ribosome_Biogenesis_Reg"/>
</dbReference>
<protein>
    <recommendedName>
        <fullName evidence="1">Nucleolar 27S pre-rRNA processing Urb2/Npa2 C-terminal domain-containing protein</fullName>
    </recommendedName>
</protein>
<dbReference type="InterPro" id="IPR016024">
    <property type="entry name" value="ARM-type_fold"/>
</dbReference>
<dbReference type="AlphaFoldDB" id="A0AAF0EPE2"/>
<evidence type="ECO:0000313" key="2">
    <source>
        <dbReference type="EMBL" id="WFD34398.1"/>
    </source>
</evidence>